<dbReference type="Proteomes" id="UP000238701">
    <property type="component" value="Unassembled WGS sequence"/>
</dbReference>
<proteinExistence type="predicted"/>
<evidence type="ECO:0000313" key="2">
    <source>
        <dbReference type="Proteomes" id="UP000238701"/>
    </source>
</evidence>
<gene>
    <name evidence="1" type="ORF">SBA1_190077</name>
</gene>
<evidence type="ECO:0000313" key="1">
    <source>
        <dbReference type="EMBL" id="SPF37951.1"/>
    </source>
</evidence>
<dbReference type="EMBL" id="OMOD01000101">
    <property type="protein sequence ID" value="SPF37951.1"/>
    <property type="molecule type" value="Genomic_DNA"/>
</dbReference>
<sequence>MLRRAPWCLRRNHMTAGNFDISIQTLMFNICD</sequence>
<name>A0A2U3KE44_9BACT</name>
<dbReference type="AlphaFoldDB" id="A0A2U3KE44"/>
<reference evidence="2" key="1">
    <citation type="submission" date="2018-02" db="EMBL/GenBank/DDBJ databases">
        <authorList>
            <person name="Hausmann B."/>
        </authorList>
    </citation>
    <scope>NUCLEOTIDE SEQUENCE [LARGE SCALE GENOMIC DNA]</scope>
    <source>
        <strain evidence="2">Peat soil MAG SbA1</strain>
    </source>
</reference>
<organism evidence="1 2">
    <name type="scientific">Candidatus Sulfotelmatobacter kueseliae</name>
    <dbReference type="NCBI Taxonomy" id="2042962"/>
    <lineage>
        <taxon>Bacteria</taxon>
        <taxon>Pseudomonadati</taxon>
        <taxon>Acidobacteriota</taxon>
        <taxon>Terriglobia</taxon>
        <taxon>Terriglobales</taxon>
        <taxon>Candidatus Korobacteraceae</taxon>
        <taxon>Candidatus Sulfotelmatobacter</taxon>
    </lineage>
</organism>
<protein>
    <submittedName>
        <fullName evidence="1">Uncharacterized protein</fullName>
    </submittedName>
</protein>
<accession>A0A2U3KE44</accession>